<dbReference type="EMBL" id="CPZJ01000012">
    <property type="protein sequence ID" value="CNG10087.1"/>
    <property type="molecule type" value="Genomic_DNA"/>
</dbReference>
<name>A0A0T9MH06_YERIN</name>
<reference evidence="1 2" key="1">
    <citation type="submission" date="2015-03" db="EMBL/GenBank/DDBJ databases">
        <authorList>
            <person name="Murphy D."/>
        </authorList>
    </citation>
    <scope>NUCLEOTIDE SEQUENCE [LARGE SCALE GENOMIC DNA]</scope>
    <source>
        <strain evidence="1 2">BR165/97</strain>
    </source>
</reference>
<dbReference type="RefSeq" id="WP_050073918.1">
    <property type="nucleotide sequence ID" value="NZ_CPZJ01000012.1"/>
</dbReference>
<sequence>MKHPLPIIAINDNSLQGPVFHPGNPGDEQPWTAGNLAASELQGVLLVWKNMVSYFNLSSDLTGYLSKLQVKAGLCELKTLVDILPQLHSTVMKQPKYDKKGLRPYISLSQKEMYGACSLYKIFNSVKNNTLKDLQKIRNNIGAHFSDAQIHPIDEPIKKNDKRSTREKITWDEISALWDLIDISKFTNLLSSIEDYVNYVNKLPIHEWYRYEKSGKLRTHIPLTGYVDEHGSTWSLIISESLAKSLGLNKDDLIEMSKMS</sequence>
<dbReference type="Proteomes" id="UP000038750">
    <property type="component" value="Unassembled WGS sequence"/>
</dbReference>
<accession>A0A0T9MH06</accession>
<gene>
    <name evidence="1" type="ORF">ERS008530_02946</name>
</gene>
<dbReference type="AlphaFoldDB" id="A0A0T9MH06"/>
<organism evidence="1 2">
    <name type="scientific">Yersinia intermedia</name>
    <dbReference type="NCBI Taxonomy" id="631"/>
    <lineage>
        <taxon>Bacteria</taxon>
        <taxon>Pseudomonadati</taxon>
        <taxon>Pseudomonadota</taxon>
        <taxon>Gammaproteobacteria</taxon>
        <taxon>Enterobacterales</taxon>
        <taxon>Yersiniaceae</taxon>
        <taxon>Yersinia</taxon>
    </lineage>
</organism>
<dbReference type="OrthoDB" id="9949045at2"/>
<protein>
    <submittedName>
        <fullName evidence="1">Uncharacterized protein</fullName>
    </submittedName>
</protein>
<proteinExistence type="predicted"/>
<evidence type="ECO:0000313" key="2">
    <source>
        <dbReference type="Proteomes" id="UP000038750"/>
    </source>
</evidence>
<evidence type="ECO:0000313" key="1">
    <source>
        <dbReference type="EMBL" id="CNG10087.1"/>
    </source>
</evidence>